<evidence type="ECO:0000256" key="2">
    <source>
        <dbReference type="SAM" id="Phobius"/>
    </source>
</evidence>
<feature type="transmembrane region" description="Helical" evidence="2">
    <location>
        <begin position="396"/>
        <end position="419"/>
    </location>
</feature>
<feature type="transmembrane region" description="Helical" evidence="2">
    <location>
        <begin position="168"/>
        <end position="187"/>
    </location>
</feature>
<dbReference type="EMBL" id="BAAASL010000001">
    <property type="protein sequence ID" value="GAA2707705.1"/>
    <property type="molecule type" value="Genomic_DNA"/>
</dbReference>
<accession>A0ABN3TJB2</accession>
<evidence type="ECO:0000313" key="3">
    <source>
        <dbReference type="EMBL" id="GAA2707705.1"/>
    </source>
</evidence>
<evidence type="ECO:0000313" key="4">
    <source>
        <dbReference type="Proteomes" id="UP001500886"/>
    </source>
</evidence>
<dbReference type="InterPro" id="IPR045931">
    <property type="entry name" value="DUF6350"/>
</dbReference>
<dbReference type="Proteomes" id="UP001500886">
    <property type="component" value="Unassembled WGS sequence"/>
</dbReference>
<keyword evidence="2" id="KW-1133">Transmembrane helix</keyword>
<organism evidence="3 4">
    <name type="scientific">Streptomyces luteosporeus</name>
    <dbReference type="NCBI Taxonomy" id="173856"/>
    <lineage>
        <taxon>Bacteria</taxon>
        <taxon>Bacillati</taxon>
        <taxon>Actinomycetota</taxon>
        <taxon>Actinomycetes</taxon>
        <taxon>Kitasatosporales</taxon>
        <taxon>Streptomycetaceae</taxon>
        <taxon>Streptomyces</taxon>
    </lineage>
</organism>
<gene>
    <name evidence="3" type="ORF">GCM10010315_02780</name>
</gene>
<feature type="transmembrane region" description="Helical" evidence="2">
    <location>
        <begin position="324"/>
        <end position="344"/>
    </location>
</feature>
<keyword evidence="4" id="KW-1185">Reference proteome</keyword>
<dbReference type="Pfam" id="PF19877">
    <property type="entry name" value="DUF6350"/>
    <property type="match status" value="1"/>
</dbReference>
<protein>
    <recommendedName>
        <fullName evidence="5">Integral membrane protein</fullName>
    </recommendedName>
</protein>
<sequence length="556" mass="56989">MSHYAEQAEHGTSSPTYRLPATAATSASTAFVGGVLAAGLGLGAFAMVVLAMWITSPYPDSGPGGALRIAADLWLAAHGAALVRTETLPGPAAPLALTPLLCALVPCTLLYRAARHALEPPEDMPPETPGPPPRAAFTAMAGGYLLVALAAVVYAWSSPVRPDALSALLQLPLVTGAFVGAGVWTAAGRPGLPAPPFVRRTVPGRLRGWFTKAHLAGVVRAAAVTTAVLLGGGLLLVGGALALHAGAAQEAFVQLAPRWSGRVALALASAALLPNAAIWAVAYGLGPGFTVGGGSLVAPLHPTPDRPLLPRFPLLAALPSPGEAGPLVLAAAAALAAAAGIALARSAVPRREPAGYGLVAATAALGALLCGAVMTVLAYAASGAIGNGTLASFGPLYWHTGAAAAAWSGAIGVPGALVVRWRRRAARNEPLRDEEGEPVPVLKGWRRVGWLLGLAVEPEPAVPAAPMPDAAPEPEPEAAKPRRSWWRSLLGWFGFRAPGEAKPPAPDEDVVYEPETLPLISTRHVRPAGEAERRRRWAELKDSGGGIMTDFPPEER</sequence>
<feature type="transmembrane region" description="Helical" evidence="2">
    <location>
        <begin position="134"/>
        <end position="156"/>
    </location>
</feature>
<name>A0ABN3TJB2_9ACTN</name>
<feature type="transmembrane region" description="Helical" evidence="2">
    <location>
        <begin position="356"/>
        <end position="381"/>
    </location>
</feature>
<evidence type="ECO:0000256" key="1">
    <source>
        <dbReference type="SAM" id="MobiDB-lite"/>
    </source>
</evidence>
<keyword evidence="2" id="KW-0812">Transmembrane</keyword>
<dbReference type="RefSeq" id="WP_344432715.1">
    <property type="nucleotide sequence ID" value="NZ_BAAASL010000001.1"/>
</dbReference>
<feature type="transmembrane region" description="Helical" evidence="2">
    <location>
        <begin position="218"/>
        <end position="243"/>
    </location>
</feature>
<feature type="transmembrane region" description="Helical" evidence="2">
    <location>
        <begin position="263"/>
        <end position="285"/>
    </location>
</feature>
<keyword evidence="2" id="KW-0472">Membrane</keyword>
<feature type="compositionally biased region" description="Pro residues" evidence="1">
    <location>
        <begin position="462"/>
        <end position="473"/>
    </location>
</feature>
<feature type="transmembrane region" description="Helical" evidence="2">
    <location>
        <begin position="30"/>
        <end position="54"/>
    </location>
</feature>
<reference evidence="3 4" key="1">
    <citation type="journal article" date="2019" name="Int. J. Syst. Evol. Microbiol.">
        <title>The Global Catalogue of Microorganisms (GCM) 10K type strain sequencing project: providing services to taxonomists for standard genome sequencing and annotation.</title>
        <authorList>
            <consortium name="The Broad Institute Genomics Platform"/>
            <consortium name="The Broad Institute Genome Sequencing Center for Infectious Disease"/>
            <person name="Wu L."/>
            <person name="Ma J."/>
        </authorList>
    </citation>
    <scope>NUCLEOTIDE SEQUENCE [LARGE SCALE GENOMIC DNA]</scope>
    <source>
        <strain evidence="3 4">JCM 4542</strain>
    </source>
</reference>
<proteinExistence type="predicted"/>
<evidence type="ECO:0008006" key="5">
    <source>
        <dbReference type="Google" id="ProtNLM"/>
    </source>
</evidence>
<feature type="region of interest" description="Disordered" evidence="1">
    <location>
        <begin position="522"/>
        <end position="556"/>
    </location>
</feature>
<feature type="region of interest" description="Disordered" evidence="1">
    <location>
        <begin position="462"/>
        <end position="481"/>
    </location>
</feature>
<comment type="caution">
    <text evidence="3">The sequence shown here is derived from an EMBL/GenBank/DDBJ whole genome shotgun (WGS) entry which is preliminary data.</text>
</comment>
<feature type="compositionally biased region" description="Basic and acidic residues" evidence="1">
    <location>
        <begin position="527"/>
        <end position="542"/>
    </location>
</feature>